<keyword evidence="4" id="KW-1185">Reference proteome</keyword>
<organism evidence="3 4">
    <name type="scientific">Citrus x changshan-huyou</name>
    <dbReference type="NCBI Taxonomy" id="2935761"/>
    <lineage>
        <taxon>Eukaryota</taxon>
        <taxon>Viridiplantae</taxon>
        <taxon>Streptophyta</taxon>
        <taxon>Embryophyta</taxon>
        <taxon>Tracheophyta</taxon>
        <taxon>Spermatophyta</taxon>
        <taxon>Magnoliopsida</taxon>
        <taxon>eudicotyledons</taxon>
        <taxon>Gunneridae</taxon>
        <taxon>Pentapetalae</taxon>
        <taxon>rosids</taxon>
        <taxon>malvids</taxon>
        <taxon>Sapindales</taxon>
        <taxon>Rutaceae</taxon>
        <taxon>Aurantioideae</taxon>
        <taxon>Citrus</taxon>
    </lineage>
</organism>
<feature type="domain" description="Calcium-transporting P-type ATPase N-terminal autoinhibitory" evidence="2">
    <location>
        <begin position="6"/>
        <end position="49"/>
    </location>
</feature>
<proteinExistence type="predicted"/>
<keyword evidence="1" id="KW-0472">Membrane</keyword>
<keyword evidence="1" id="KW-1133">Transmembrane helix</keyword>
<dbReference type="AlphaFoldDB" id="A0AAP0MMT4"/>
<feature type="transmembrane region" description="Helical" evidence="1">
    <location>
        <begin position="164"/>
        <end position="184"/>
    </location>
</feature>
<sequence length="229" mass="26797">MFFNSEDFDVQPWRSVHPSEEALKRWRSACAIVKNRRRRFCMVTNLANHAEARDHKLKIQYLKNFESIVNWMWTDKWIDAAPSEYIATHVPHYFQKAALDFTRSLNDVPSSEYHAKARRFREFVDDIGSAIKGHDLKILKHTYVVFSLRVGNILTYPVLRATSFGVYLLSLLVLGAFSSVWSIFSKFQYYMSLRKYIVTEAAKVRRIQNCVDGVEYVPHNDDDDDDDDS</sequence>
<evidence type="ECO:0000259" key="2">
    <source>
        <dbReference type="Pfam" id="PF12515"/>
    </source>
</evidence>
<dbReference type="Proteomes" id="UP001428341">
    <property type="component" value="Unassembled WGS sequence"/>
</dbReference>
<evidence type="ECO:0000313" key="4">
    <source>
        <dbReference type="Proteomes" id="UP001428341"/>
    </source>
</evidence>
<evidence type="ECO:0000256" key="1">
    <source>
        <dbReference type="SAM" id="Phobius"/>
    </source>
</evidence>
<protein>
    <recommendedName>
        <fullName evidence="2">Calcium-transporting P-type ATPase N-terminal autoinhibitory domain-containing protein</fullName>
    </recommendedName>
</protein>
<reference evidence="3 4" key="1">
    <citation type="submission" date="2024-05" db="EMBL/GenBank/DDBJ databases">
        <title>Haplotype-resolved chromosome-level genome assembly of Huyou (Citrus changshanensis).</title>
        <authorList>
            <person name="Miao C."/>
            <person name="Chen W."/>
            <person name="Wu Y."/>
            <person name="Wang L."/>
            <person name="Zhao S."/>
            <person name="Grierson D."/>
            <person name="Xu C."/>
            <person name="Chen K."/>
        </authorList>
    </citation>
    <scope>NUCLEOTIDE SEQUENCE [LARGE SCALE GENOMIC DNA]</scope>
    <source>
        <strain evidence="3">01-14</strain>
        <tissue evidence="3">Leaf</tissue>
    </source>
</reference>
<keyword evidence="1" id="KW-0812">Transmembrane</keyword>
<comment type="caution">
    <text evidence="3">The sequence shown here is derived from an EMBL/GenBank/DDBJ whole genome shotgun (WGS) entry which is preliminary data.</text>
</comment>
<evidence type="ECO:0000313" key="3">
    <source>
        <dbReference type="EMBL" id="KAK9213801.1"/>
    </source>
</evidence>
<name>A0AAP0MMT4_9ROSI</name>
<dbReference type="InterPro" id="IPR024750">
    <property type="entry name" value="Ca_ATPase_N_dom"/>
</dbReference>
<dbReference type="EMBL" id="JBCGBO010000003">
    <property type="protein sequence ID" value="KAK9213801.1"/>
    <property type="molecule type" value="Genomic_DNA"/>
</dbReference>
<dbReference type="Gene3D" id="1.20.5.170">
    <property type="match status" value="1"/>
</dbReference>
<accession>A0AAP0MMT4</accession>
<dbReference type="Pfam" id="PF12515">
    <property type="entry name" value="CaATP_NAI"/>
    <property type="match status" value="1"/>
</dbReference>
<dbReference type="GO" id="GO:0005516">
    <property type="term" value="F:calmodulin binding"/>
    <property type="evidence" value="ECO:0007669"/>
    <property type="project" value="InterPro"/>
</dbReference>
<gene>
    <name evidence="3" type="ORF">WN944_005786</name>
</gene>